<gene>
    <name evidence="1" type="ORF">DERYTH_LOCUS27628</name>
</gene>
<proteinExistence type="predicted"/>
<name>A0A9N9KDX1_9GLOM</name>
<dbReference type="AlphaFoldDB" id="A0A9N9KDX1"/>
<evidence type="ECO:0000313" key="1">
    <source>
        <dbReference type="EMBL" id="CAG8824092.1"/>
    </source>
</evidence>
<feature type="non-terminal residue" evidence="1">
    <location>
        <position position="1"/>
    </location>
</feature>
<sequence>KYDIVSINYKKITVTALTKMSFWKEALAMNLSKGITTVMSPSRRCKSSFQTLAAGVQYNGQGITVVMSPSRRCKA</sequence>
<feature type="non-terminal residue" evidence="1">
    <location>
        <position position="75"/>
    </location>
</feature>
<dbReference type="Proteomes" id="UP000789405">
    <property type="component" value="Unassembled WGS sequence"/>
</dbReference>
<comment type="caution">
    <text evidence="1">The sequence shown here is derived from an EMBL/GenBank/DDBJ whole genome shotgun (WGS) entry which is preliminary data.</text>
</comment>
<accession>A0A9N9KDX1</accession>
<organism evidence="1 2">
    <name type="scientific">Dentiscutata erythropus</name>
    <dbReference type="NCBI Taxonomy" id="1348616"/>
    <lineage>
        <taxon>Eukaryota</taxon>
        <taxon>Fungi</taxon>
        <taxon>Fungi incertae sedis</taxon>
        <taxon>Mucoromycota</taxon>
        <taxon>Glomeromycotina</taxon>
        <taxon>Glomeromycetes</taxon>
        <taxon>Diversisporales</taxon>
        <taxon>Gigasporaceae</taxon>
        <taxon>Dentiscutata</taxon>
    </lineage>
</organism>
<keyword evidence="2" id="KW-1185">Reference proteome</keyword>
<reference evidence="1" key="1">
    <citation type="submission" date="2021-06" db="EMBL/GenBank/DDBJ databases">
        <authorList>
            <person name="Kallberg Y."/>
            <person name="Tangrot J."/>
            <person name="Rosling A."/>
        </authorList>
    </citation>
    <scope>NUCLEOTIDE SEQUENCE</scope>
    <source>
        <strain evidence="1">MA453B</strain>
    </source>
</reference>
<protein>
    <submittedName>
        <fullName evidence="1">12380_t:CDS:1</fullName>
    </submittedName>
</protein>
<dbReference type="EMBL" id="CAJVPY010064324">
    <property type="protein sequence ID" value="CAG8824092.1"/>
    <property type="molecule type" value="Genomic_DNA"/>
</dbReference>
<evidence type="ECO:0000313" key="2">
    <source>
        <dbReference type="Proteomes" id="UP000789405"/>
    </source>
</evidence>